<feature type="signal peptide" evidence="1">
    <location>
        <begin position="1"/>
        <end position="27"/>
    </location>
</feature>
<sequence length="190" mass="20190">MPHPIRFALPVLAALSIGTGSALTANAGTSSQTDWINPVIKDYGKMHPVPNGALKPDPNKTWKIVFDIGGGDTTKEGVNKALWHVARAVNVYSDAGVDQEHRKFAVVLHGAATPLALSPDAYKAKFGKEDPDTKLKEELTKAGVKLYVCGQALADNGFTPDQVGPNVEVALSALAAIPVLESQGYELFKM</sequence>
<keyword evidence="1" id="KW-0732">Signal</keyword>
<evidence type="ECO:0000313" key="2">
    <source>
        <dbReference type="EMBL" id="KFE34968.1"/>
    </source>
</evidence>
<dbReference type="EMBL" id="AQRC01000007">
    <property type="protein sequence ID" value="KFE34968.1"/>
    <property type="molecule type" value="Genomic_DNA"/>
</dbReference>
<dbReference type="Pfam" id="PF02635">
    <property type="entry name" value="DsrE"/>
    <property type="match status" value="1"/>
</dbReference>
<dbReference type="eggNOG" id="COG1416">
    <property type="taxonomic scope" value="Bacteria"/>
</dbReference>
<reference evidence="3" key="1">
    <citation type="submission" date="2013-04" db="EMBL/GenBank/DDBJ databases">
        <title>Thioclava sp. 13D2W-2 Genome Sequencing.</title>
        <authorList>
            <person name="Lai Q."/>
            <person name="Li G."/>
            <person name="Shao Z."/>
        </authorList>
    </citation>
    <scope>NUCLEOTIDE SEQUENCE [LARGE SCALE GENOMIC DNA]</scope>
    <source>
        <strain evidence="3">13D2W-2</strain>
    </source>
</reference>
<gene>
    <name evidence="2" type="ORF">DW2_10404</name>
</gene>
<dbReference type="RefSeq" id="WP_038146097.1">
    <property type="nucleotide sequence ID" value="NZ_AQRC01000007.1"/>
</dbReference>
<dbReference type="InterPro" id="IPR027396">
    <property type="entry name" value="DsrEFH-like"/>
</dbReference>
<evidence type="ECO:0000256" key="1">
    <source>
        <dbReference type="SAM" id="SignalP"/>
    </source>
</evidence>
<dbReference type="STRING" id="1317124.DW2_10404"/>
<keyword evidence="3" id="KW-1185">Reference proteome</keyword>
<dbReference type="Proteomes" id="UP000028607">
    <property type="component" value="Unassembled WGS sequence"/>
</dbReference>
<dbReference type="PANTHER" id="PTHR37691">
    <property type="entry name" value="BLR3518 PROTEIN"/>
    <property type="match status" value="1"/>
</dbReference>
<evidence type="ECO:0000313" key="3">
    <source>
        <dbReference type="Proteomes" id="UP000028607"/>
    </source>
</evidence>
<dbReference type="PANTHER" id="PTHR37691:SF1">
    <property type="entry name" value="BLR3518 PROTEIN"/>
    <property type="match status" value="1"/>
</dbReference>
<protein>
    <submittedName>
        <fullName evidence="2">Uncharacterized protein</fullName>
    </submittedName>
</protein>
<organism evidence="2 3">
    <name type="scientific">Thioclava atlantica</name>
    <dbReference type="NCBI Taxonomy" id="1317124"/>
    <lineage>
        <taxon>Bacteria</taxon>
        <taxon>Pseudomonadati</taxon>
        <taxon>Pseudomonadota</taxon>
        <taxon>Alphaproteobacteria</taxon>
        <taxon>Rhodobacterales</taxon>
        <taxon>Paracoccaceae</taxon>
        <taxon>Thioclava</taxon>
    </lineage>
</organism>
<proteinExistence type="predicted"/>
<dbReference type="SUPFAM" id="SSF75169">
    <property type="entry name" value="DsrEFH-like"/>
    <property type="match status" value="1"/>
</dbReference>
<name>A0A085TW71_9RHOB</name>
<dbReference type="Gene3D" id="3.40.1260.10">
    <property type="entry name" value="DsrEFH-like"/>
    <property type="match status" value="1"/>
</dbReference>
<dbReference type="PATRIC" id="fig|1317124.6.peg.2107"/>
<dbReference type="AlphaFoldDB" id="A0A085TW71"/>
<comment type="caution">
    <text evidence="2">The sequence shown here is derived from an EMBL/GenBank/DDBJ whole genome shotgun (WGS) entry which is preliminary data.</text>
</comment>
<dbReference type="OrthoDB" id="7206705at2"/>
<feature type="chain" id="PRO_5001797571" evidence="1">
    <location>
        <begin position="28"/>
        <end position="190"/>
    </location>
</feature>
<accession>A0A085TW71</accession>
<reference evidence="2 3" key="2">
    <citation type="journal article" date="2015" name="Antonie Van Leeuwenhoek">
        <title>Thioclava indica sp. nov., isolated from surface seawater of the Indian Ocean.</title>
        <authorList>
            <person name="Liu Y."/>
            <person name="Lai Q."/>
            <person name="Du J."/>
            <person name="Xu H."/>
            <person name="Jiang L."/>
            <person name="Shao Z."/>
        </authorList>
    </citation>
    <scope>NUCLEOTIDE SEQUENCE [LARGE SCALE GENOMIC DNA]</scope>
    <source>
        <strain evidence="2 3">13D2W-2</strain>
    </source>
</reference>
<dbReference type="InterPro" id="IPR003787">
    <property type="entry name" value="Sulphur_relay_DsrE/F-like"/>
</dbReference>